<evidence type="ECO:0000313" key="3">
    <source>
        <dbReference type="Proteomes" id="UP000605970"/>
    </source>
</evidence>
<keyword evidence="1" id="KW-1133">Transmembrane helix</keyword>
<sequence>MTKKSFFLPKYLLFSIFISSISSSLLNCFTFKENENNFKYSKKNDILLFYFFALFSQQQNYFKRKYSSFLLSQNFLLPIALFTAGSALCILNSELLHSFSVLLLGLSLSIICPAIWLQLINELNIISPPINYNQLSSFITILLVSYNFGPLIFPFILTKIYLIYGGPELFRLIQLFFIFLMVINFVFILNNQANQQQQQQISGNQFWHWFRGEGGRRTRRSIRLFVNNFRESLRRKQRINSRNRNNCIRGRNTTNDSVLLEDFSFGHLTTTIFSRQTNLFSSKQMFEQQKTNEKNICKTNLLKTQYSLPSIIIQQETPTKESCSKK</sequence>
<feature type="transmembrane region" description="Helical" evidence="1">
    <location>
        <begin position="138"/>
        <end position="157"/>
    </location>
</feature>
<feature type="transmembrane region" description="Helical" evidence="1">
    <location>
        <begin position="169"/>
        <end position="189"/>
    </location>
</feature>
<gene>
    <name evidence="2" type="ORF">Mgra_00000214</name>
</gene>
<protein>
    <recommendedName>
        <fullName evidence="4">Transmembrane protein</fullName>
    </recommendedName>
</protein>
<dbReference type="AlphaFoldDB" id="A0A8T0A2P3"/>
<keyword evidence="1" id="KW-0472">Membrane</keyword>
<dbReference type="EMBL" id="JABEBT010000001">
    <property type="protein sequence ID" value="KAF7640394.1"/>
    <property type="molecule type" value="Genomic_DNA"/>
</dbReference>
<evidence type="ECO:0000256" key="1">
    <source>
        <dbReference type="SAM" id="Phobius"/>
    </source>
</evidence>
<comment type="caution">
    <text evidence="2">The sequence shown here is derived from an EMBL/GenBank/DDBJ whole genome shotgun (WGS) entry which is preliminary data.</text>
</comment>
<feature type="transmembrane region" description="Helical" evidence="1">
    <location>
        <begin position="74"/>
        <end position="93"/>
    </location>
</feature>
<reference evidence="2" key="1">
    <citation type="journal article" date="2020" name="Ecol. Evol.">
        <title>Genome structure and content of the rice root-knot nematode (Meloidogyne graminicola).</title>
        <authorList>
            <person name="Phan N.T."/>
            <person name="Danchin E.G.J."/>
            <person name="Klopp C."/>
            <person name="Perfus-Barbeoch L."/>
            <person name="Kozlowski D.K."/>
            <person name="Koutsovoulos G.D."/>
            <person name="Lopez-Roques C."/>
            <person name="Bouchez O."/>
            <person name="Zahm M."/>
            <person name="Besnard G."/>
            <person name="Bellafiore S."/>
        </authorList>
    </citation>
    <scope>NUCLEOTIDE SEQUENCE</scope>
    <source>
        <strain evidence="2">VN-18</strain>
    </source>
</reference>
<feature type="transmembrane region" description="Helical" evidence="1">
    <location>
        <begin position="99"/>
        <end position="117"/>
    </location>
</feature>
<organism evidence="2 3">
    <name type="scientific">Meloidogyne graminicola</name>
    <dbReference type="NCBI Taxonomy" id="189291"/>
    <lineage>
        <taxon>Eukaryota</taxon>
        <taxon>Metazoa</taxon>
        <taxon>Ecdysozoa</taxon>
        <taxon>Nematoda</taxon>
        <taxon>Chromadorea</taxon>
        <taxon>Rhabditida</taxon>
        <taxon>Tylenchina</taxon>
        <taxon>Tylenchomorpha</taxon>
        <taxon>Tylenchoidea</taxon>
        <taxon>Meloidogynidae</taxon>
        <taxon>Meloidogyninae</taxon>
        <taxon>Meloidogyne</taxon>
    </lineage>
</organism>
<evidence type="ECO:0000313" key="2">
    <source>
        <dbReference type="EMBL" id="KAF7640394.1"/>
    </source>
</evidence>
<dbReference type="Proteomes" id="UP000605970">
    <property type="component" value="Unassembled WGS sequence"/>
</dbReference>
<keyword evidence="1" id="KW-0812">Transmembrane</keyword>
<name>A0A8T0A2P3_9BILA</name>
<keyword evidence="3" id="KW-1185">Reference proteome</keyword>
<accession>A0A8T0A2P3</accession>
<evidence type="ECO:0008006" key="4">
    <source>
        <dbReference type="Google" id="ProtNLM"/>
    </source>
</evidence>
<feature type="transmembrane region" description="Helical" evidence="1">
    <location>
        <begin position="7"/>
        <end position="26"/>
    </location>
</feature>
<proteinExistence type="predicted"/>
<dbReference type="OrthoDB" id="5907475at2759"/>